<evidence type="ECO:0000313" key="7">
    <source>
        <dbReference type="Proteomes" id="UP001589532"/>
    </source>
</evidence>
<dbReference type="PANTHER" id="PTHR30055">
    <property type="entry name" value="HTH-TYPE TRANSCRIPTIONAL REGULATOR RUTR"/>
    <property type="match status" value="1"/>
</dbReference>
<name>A0ABV5SG18_9ACTN</name>
<dbReference type="InterPro" id="IPR025996">
    <property type="entry name" value="MT1864/Rv1816-like_C"/>
</dbReference>
<dbReference type="InterPro" id="IPR050109">
    <property type="entry name" value="HTH-type_TetR-like_transc_reg"/>
</dbReference>
<evidence type="ECO:0000256" key="2">
    <source>
        <dbReference type="ARBA" id="ARBA00023125"/>
    </source>
</evidence>
<feature type="DNA-binding region" description="H-T-H motif" evidence="4">
    <location>
        <begin position="28"/>
        <end position="47"/>
    </location>
</feature>
<keyword evidence="7" id="KW-1185">Reference proteome</keyword>
<gene>
    <name evidence="6" type="ORF">ACFFSA_42320</name>
</gene>
<keyword evidence="2 4" id="KW-0238">DNA-binding</keyword>
<evidence type="ECO:0000256" key="3">
    <source>
        <dbReference type="ARBA" id="ARBA00023163"/>
    </source>
</evidence>
<accession>A0ABV5SG18</accession>
<organism evidence="6 7">
    <name type="scientific">Nonomuraea helvata</name>
    <dbReference type="NCBI Taxonomy" id="37484"/>
    <lineage>
        <taxon>Bacteria</taxon>
        <taxon>Bacillati</taxon>
        <taxon>Actinomycetota</taxon>
        <taxon>Actinomycetes</taxon>
        <taxon>Streptosporangiales</taxon>
        <taxon>Streptosporangiaceae</taxon>
        <taxon>Nonomuraea</taxon>
    </lineage>
</organism>
<feature type="domain" description="HTH tetR-type" evidence="5">
    <location>
        <begin position="5"/>
        <end position="65"/>
    </location>
</feature>
<dbReference type="EMBL" id="JBHMBW010000064">
    <property type="protein sequence ID" value="MFB9629748.1"/>
    <property type="molecule type" value="Genomic_DNA"/>
</dbReference>
<dbReference type="SUPFAM" id="SSF46689">
    <property type="entry name" value="Homeodomain-like"/>
    <property type="match status" value="1"/>
</dbReference>
<keyword evidence="3" id="KW-0804">Transcription</keyword>
<dbReference type="InterPro" id="IPR009057">
    <property type="entry name" value="Homeodomain-like_sf"/>
</dbReference>
<evidence type="ECO:0000256" key="4">
    <source>
        <dbReference type="PROSITE-ProRule" id="PRU00335"/>
    </source>
</evidence>
<dbReference type="Gene3D" id="1.10.10.60">
    <property type="entry name" value="Homeodomain-like"/>
    <property type="match status" value="1"/>
</dbReference>
<sequence>MARAGLTADRVTEAAAELADEVGFDSITVSALARRFGVADASLYSHVKNLQDLRTRVAVLAARELADRLSDATAGRSGKDSLTGFANAWRDFALTRPGRYQATQMPVGPDVVAASQGHQRIMSLTYAHLSAYGLPEPDLTDAIRLLRSTYQGFFELEASGGFQHARSLQASWTKILDALDSALRHWQVTDRPPGNDHESDH</sequence>
<dbReference type="Pfam" id="PF13305">
    <property type="entry name" value="TetR_C_33"/>
    <property type="match status" value="1"/>
</dbReference>
<dbReference type="SUPFAM" id="SSF48498">
    <property type="entry name" value="Tetracyclin repressor-like, C-terminal domain"/>
    <property type="match status" value="1"/>
</dbReference>
<dbReference type="Pfam" id="PF00440">
    <property type="entry name" value="TetR_N"/>
    <property type="match status" value="1"/>
</dbReference>
<dbReference type="InterPro" id="IPR036271">
    <property type="entry name" value="Tet_transcr_reg_TetR-rel_C_sf"/>
</dbReference>
<dbReference type="InterPro" id="IPR001647">
    <property type="entry name" value="HTH_TetR"/>
</dbReference>
<dbReference type="RefSeq" id="WP_344988635.1">
    <property type="nucleotide sequence ID" value="NZ_BAAAXV010000002.1"/>
</dbReference>
<dbReference type="PROSITE" id="PS50977">
    <property type="entry name" value="HTH_TETR_2"/>
    <property type="match status" value="1"/>
</dbReference>
<dbReference type="PANTHER" id="PTHR30055:SF234">
    <property type="entry name" value="HTH-TYPE TRANSCRIPTIONAL REGULATOR BETI"/>
    <property type="match status" value="1"/>
</dbReference>
<evidence type="ECO:0000256" key="1">
    <source>
        <dbReference type="ARBA" id="ARBA00023015"/>
    </source>
</evidence>
<evidence type="ECO:0000313" key="6">
    <source>
        <dbReference type="EMBL" id="MFB9629748.1"/>
    </source>
</evidence>
<reference evidence="6 7" key="1">
    <citation type="submission" date="2024-09" db="EMBL/GenBank/DDBJ databases">
        <authorList>
            <person name="Sun Q."/>
            <person name="Mori K."/>
        </authorList>
    </citation>
    <scope>NUCLEOTIDE SEQUENCE [LARGE SCALE GENOMIC DNA]</scope>
    <source>
        <strain evidence="6 7">JCM 3143</strain>
    </source>
</reference>
<comment type="caution">
    <text evidence="6">The sequence shown here is derived from an EMBL/GenBank/DDBJ whole genome shotgun (WGS) entry which is preliminary data.</text>
</comment>
<dbReference type="Proteomes" id="UP001589532">
    <property type="component" value="Unassembled WGS sequence"/>
</dbReference>
<dbReference type="Gene3D" id="1.10.357.10">
    <property type="entry name" value="Tetracycline Repressor, domain 2"/>
    <property type="match status" value="1"/>
</dbReference>
<evidence type="ECO:0000259" key="5">
    <source>
        <dbReference type="PROSITE" id="PS50977"/>
    </source>
</evidence>
<keyword evidence="1" id="KW-0805">Transcription regulation</keyword>
<proteinExistence type="predicted"/>
<protein>
    <submittedName>
        <fullName evidence="6">TetR/AcrR family transcriptional regulator</fullName>
    </submittedName>
</protein>